<name>A0ABM8WE55_9BURK</name>
<dbReference type="EC" id="1.13.11.93" evidence="6"/>
<organism evidence="8 9">
    <name type="scientific">Cupriavidus respiraculi</name>
    <dbReference type="NCBI Taxonomy" id="195930"/>
    <lineage>
        <taxon>Bacteria</taxon>
        <taxon>Pseudomonadati</taxon>
        <taxon>Pseudomonadota</taxon>
        <taxon>Betaproteobacteria</taxon>
        <taxon>Burkholderiales</taxon>
        <taxon>Burkholderiaceae</taxon>
        <taxon>Cupriavidus</taxon>
    </lineage>
</organism>
<keyword evidence="3" id="KW-0560">Oxidoreductase</keyword>
<dbReference type="CDD" id="cd16349">
    <property type="entry name" value="VOC_like"/>
    <property type="match status" value="1"/>
</dbReference>
<evidence type="ECO:0000256" key="5">
    <source>
        <dbReference type="ARBA" id="ARBA00035013"/>
    </source>
</evidence>
<dbReference type="Proteomes" id="UP000721236">
    <property type="component" value="Unassembled WGS sequence"/>
</dbReference>
<dbReference type="SMART" id="SM01150">
    <property type="entry name" value="DUF1338"/>
    <property type="match status" value="1"/>
</dbReference>
<dbReference type="Gene3D" id="3.10.180.50">
    <property type="match status" value="1"/>
</dbReference>
<proteinExistence type="inferred from homology"/>
<evidence type="ECO:0000256" key="2">
    <source>
        <dbReference type="ARBA" id="ARBA00022964"/>
    </source>
</evidence>
<evidence type="ECO:0000313" key="9">
    <source>
        <dbReference type="Proteomes" id="UP000721236"/>
    </source>
</evidence>
<dbReference type="InterPro" id="IPR009770">
    <property type="entry name" value="HGLS"/>
</dbReference>
<keyword evidence="4" id="KW-0408">Iron</keyword>
<comment type="cofactor">
    <cofactor evidence="1">
        <name>Fe(2+)</name>
        <dbReference type="ChEBI" id="CHEBI:29033"/>
    </cofactor>
</comment>
<dbReference type="EMBL" id="CAJZAH010000001">
    <property type="protein sequence ID" value="CAG9165600.1"/>
    <property type="molecule type" value="Genomic_DNA"/>
</dbReference>
<evidence type="ECO:0000256" key="4">
    <source>
        <dbReference type="ARBA" id="ARBA00023004"/>
    </source>
</evidence>
<evidence type="ECO:0000256" key="6">
    <source>
        <dbReference type="ARBA" id="ARBA00035023"/>
    </source>
</evidence>
<accession>A0ABM8WE55</accession>
<evidence type="ECO:0000256" key="7">
    <source>
        <dbReference type="ARBA" id="ARBA00035045"/>
    </source>
</evidence>
<reference evidence="8 9" key="1">
    <citation type="submission" date="2021-08" db="EMBL/GenBank/DDBJ databases">
        <authorList>
            <person name="Peeters C."/>
        </authorList>
    </citation>
    <scope>NUCLEOTIDE SEQUENCE [LARGE SCALE GENOMIC DNA]</scope>
    <source>
        <strain evidence="8 9">LMG 21510</strain>
    </source>
</reference>
<protein>
    <recommendedName>
        <fullName evidence="6">2-oxoadipate dioxygenase/decarboxylase</fullName>
        <ecNumber evidence="6">1.13.11.93</ecNumber>
    </recommendedName>
    <alternativeName>
        <fullName evidence="7">2-hydroxyglutarate synthase</fullName>
    </alternativeName>
</protein>
<keyword evidence="2" id="KW-0223">Dioxygenase</keyword>
<keyword evidence="9" id="KW-1185">Reference proteome</keyword>
<comment type="similarity">
    <text evidence="5">Belongs to the 2-oxoadipate dioxygenase/decarboxylase family.</text>
</comment>
<evidence type="ECO:0000256" key="1">
    <source>
        <dbReference type="ARBA" id="ARBA00001954"/>
    </source>
</evidence>
<dbReference type="Pfam" id="PF07063">
    <property type="entry name" value="HGLS"/>
    <property type="match status" value="1"/>
</dbReference>
<sequence>MPSFASRARIRSPKTMTQSNLQRILEAACGAEQAAELMQLMNVSPALLNADAQNATRAEVAQALNMVLFAGILERVPTGMAYTRDVIEAGGKVVFDHGALRSVKWPSGALPAGEIAFTRILGPLGYRLNGEYPLDRIGMTGRSYAHADLPDDIAQYFLSELHPERFSPAFQQAVTRVLSSSVDPLGPDAVAMLAVLERDGALPLADAIRLVPQLAACFARHHAAPSEADYELLLAESAEMAWIATEGNAFNHATDRVADVNAVAEAQRRLGRPIKDTVEVSRSGRVLQTAFKADPVEREFVGENGIMVKRTVPGSFYEFITRDFVPPANGAPARLDLSFDAGNAQGIFKMTAAC</sequence>
<evidence type="ECO:0000256" key="3">
    <source>
        <dbReference type="ARBA" id="ARBA00023002"/>
    </source>
</evidence>
<gene>
    <name evidence="8" type="ORF">LMG21510_00143</name>
</gene>
<comment type="caution">
    <text evidence="8">The sequence shown here is derived from an EMBL/GenBank/DDBJ whole genome shotgun (WGS) entry which is preliminary data.</text>
</comment>
<evidence type="ECO:0000313" key="8">
    <source>
        <dbReference type="EMBL" id="CAG9165600.1"/>
    </source>
</evidence>